<evidence type="ECO:0000256" key="1">
    <source>
        <dbReference type="ARBA" id="ARBA00022679"/>
    </source>
</evidence>
<dbReference type="InterPro" id="IPR011009">
    <property type="entry name" value="Kinase-like_dom_sf"/>
</dbReference>
<evidence type="ECO:0000256" key="6">
    <source>
        <dbReference type="SAM" id="Phobius"/>
    </source>
</evidence>
<dbReference type="PROSITE" id="PS00108">
    <property type="entry name" value="PROTEIN_KINASE_ST"/>
    <property type="match status" value="1"/>
</dbReference>
<keyword evidence="1" id="KW-0808">Transferase</keyword>
<dbReference type="SUPFAM" id="SSF56112">
    <property type="entry name" value="Protein kinase-like (PK-like)"/>
    <property type="match status" value="1"/>
</dbReference>
<dbReference type="InterPro" id="IPR008271">
    <property type="entry name" value="Ser/Thr_kinase_AS"/>
</dbReference>
<feature type="transmembrane region" description="Helical" evidence="6">
    <location>
        <begin position="407"/>
        <end position="425"/>
    </location>
</feature>
<keyword evidence="6" id="KW-0472">Membrane</keyword>
<dbReference type="PANTHER" id="PTHR43289:SF30">
    <property type="entry name" value="NON-SPECIFIC SERINE_THREONINE PROTEIN KINASE"/>
    <property type="match status" value="1"/>
</dbReference>
<evidence type="ECO:0000313" key="9">
    <source>
        <dbReference type="Proteomes" id="UP001207930"/>
    </source>
</evidence>
<accession>A0ABT3FNQ3</accession>
<comment type="caution">
    <text evidence="8">The sequence shown here is derived from an EMBL/GenBank/DDBJ whole genome shotgun (WGS) entry which is preliminary data.</text>
</comment>
<keyword evidence="9" id="KW-1185">Reference proteome</keyword>
<feature type="compositionally biased region" description="Pro residues" evidence="5">
    <location>
        <begin position="354"/>
        <end position="367"/>
    </location>
</feature>
<dbReference type="Gene3D" id="1.10.510.10">
    <property type="entry name" value="Transferase(Phosphotransferase) domain 1"/>
    <property type="match status" value="1"/>
</dbReference>
<keyword evidence="4" id="KW-0067">ATP-binding</keyword>
<organism evidence="8 9">
    <name type="scientific">Luteolibacter flavescens</name>
    <dbReference type="NCBI Taxonomy" id="1859460"/>
    <lineage>
        <taxon>Bacteria</taxon>
        <taxon>Pseudomonadati</taxon>
        <taxon>Verrucomicrobiota</taxon>
        <taxon>Verrucomicrobiia</taxon>
        <taxon>Verrucomicrobiales</taxon>
        <taxon>Verrucomicrobiaceae</taxon>
        <taxon>Luteolibacter</taxon>
    </lineage>
</organism>
<evidence type="ECO:0000256" key="5">
    <source>
        <dbReference type="SAM" id="MobiDB-lite"/>
    </source>
</evidence>
<evidence type="ECO:0000256" key="4">
    <source>
        <dbReference type="ARBA" id="ARBA00022840"/>
    </source>
</evidence>
<evidence type="ECO:0000256" key="3">
    <source>
        <dbReference type="ARBA" id="ARBA00022777"/>
    </source>
</evidence>
<feature type="region of interest" description="Disordered" evidence="5">
    <location>
        <begin position="290"/>
        <end position="398"/>
    </location>
</feature>
<keyword evidence="2" id="KW-0547">Nucleotide-binding</keyword>
<evidence type="ECO:0000313" key="8">
    <source>
        <dbReference type="EMBL" id="MCW1885208.1"/>
    </source>
</evidence>
<gene>
    <name evidence="8" type="ORF">OKA04_10755</name>
</gene>
<evidence type="ECO:0000256" key="2">
    <source>
        <dbReference type="ARBA" id="ARBA00022741"/>
    </source>
</evidence>
<dbReference type="CDD" id="cd14014">
    <property type="entry name" value="STKc_PknB_like"/>
    <property type="match status" value="1"/>
</dbReference>
<feature type="domain" description="Protein kinase" evidence="7">
    <location>
        <begin position="5"/>
        <end position="269"/>
    </location>
</feature>
<keyword evidence="6" id="KW-0812">Transmembrane</keyword>
<protein>
    <submittedName>
        <fullName evidence="8">Protein kinase</fullName>
    </submittedName>
</protein>
<dbReference type="PROSITE" id="PS50011">
    <property type="entry name" value="PROTEIN_KINASE_DOM"/>
    <property type="match status" value="1"/>
</dbReference>
<dbReference type="EMBL" id="JAPDDS010000005">
    <property type="protein sequence ID" value="MCW1885208.1"/>
    <property type="molecule type" value="Genomic_DNA"/>
</dbReference>
<dbReference type="InterPro" id="IPR000719">
    <property type="entry name" value="Prot_kinase_dom"/>
</dbReference>
<dbReference type="SMART" id="SM00220">
    <property type="entry name" value="S_TKc"/>
    <property type="match status" value="1"/>
</dbReference>
<reference evidence="8 9" key="1">
    <citation type="submission" date="2022-10" db="EMBL/GenBank/DDBJ databases">
        <title>Luteolibacter flavescens strain MCCC 1K03193, whole genome shotgun sequencing project.</title>
        <authorList>
            <person name="Zhao G."/>
            <person name="Shen L."/>
        </authorList>
    </citation>
    <scope>NUCLEOTIDE SEQUENCE [LARGE SCALE GENOMIC DNA]</scope>
    <source>
        <strain evidence="8 9">MCCC 1K03193</strain>
    </source>
</reference>
<dbReference type="Proteomes" id="UP001207930">
    <property type="component" value="Unassembled WGS sequence"/>
</dbReference>
<keyword evidence="3 8" id="KW-0418">Kinase</keyword>
<dbReference type="Pfam" id="PF00069">
    <property type="entry name" value="Pkinase"/>
    <property type="match status" value="1"/>
</dbReference>
<dbReference type="Gene3D" id="3.30.200.20">
    <property type="entry name" value="Phosphorylase Kinase, domain 1"/>
    <property type="match status" value="1"/>
</dbReference>
<evidence type="ECO:0000259" key="7">
    <source>
        <dbReference type="PROSITE" id="PS50011"/>
    </source>
</evidence>
<keyword evidence="6" id="KW-1133">Transmembrane helix</keyword>
<dbReference type="RefSeq" id="WP_264501165.1">
    <property type="nucleotide sequence ID" value="NZ_JAPDDS010000005.1"/>
</dbReference>
<dbReference type="PANTHER" id="PTHR43289">
    <property type="entry name" value="MITOGEN-ACTIVATED PROTEIN KINASE KINASE KINASE 20-RELATED"/>
    <property type="match status" value="1"/>
</dbReference>
<name>A0ABT3FNQ3_9BACT</name>
<dbReference type="GO" id="GO:0016301">
    <property type="term" value="F:kinase activity"/>
    <property type="evidence" value="ECO:0007669"/>
    <property type="project" value="UniProtKB-KW"/>
</dbReference>
<proteinExistence type="predicted"/>
<sequence>MEERYEIRGKLGQGGLGAVYRAWDHALKREVAVKRIVSGDDDVHRDEATKQMEKETGALAALQHPNIVTIYDVGSDEDGPFVVMELLTGQTLDEIVEKAPLTWPDFRELVLQIQEALVAAQHLGLVHRDLKPSNIMVNWLPSGRFQTKIVDFGLAKFSPKTSIDTIEQGDIFGSIFYMAPEQFERAPIDSRLDMYSIGCVYYFTLTGQNPFQGETAHQVMAAHLEHRVIPLGEVRPDIPKWAADWVMWHINRYPVERPENARESMKSFIQLDQPISQAIVQPVVPAGPPAALRPRMASGAPQRPTPVPTAMVATQAVKTHTAPQPLAPPDGAPPSLHSGATDPDPEPEPEEVPAGPPPPDIPPPPSPVAVTGPVTTVRRAPGAGVPGPTIQFSMPAKKKGMSEGQRNMLAVLGGLLLLVIIYFFVTQFS</sequence>